<keyword evidence="1" id="KW-0723">Serine/threonine-protein kinase</keyword>
<feature type="domain" description="Protein kinase" evidence="7">
    <location>
        <begin position="69"/>
        <end position="321"/>
    </location>
</feature>
<feature type="compositionally biased region" description="Low complexity" evidence="6">
    <location>
        <begin position="18"/>
        <end position="30"/>
    </location>
</feature>
<dbReference type="Pfam" id="PF00069">
    <property type="entry name" value="Pkinase"/>
    <property type="match status" value="1"/>
</dbReference>
<keyword evidence="4" id="KW-0418">Kinase</keyword>
<dbReference type="GO" id="GO:0005524">
    <property type="term" value="F:ATP binding"/>
    <property type="evidence" value="ECO:0007669"/>
    <property type="project" value="UniProtKB-KW"/>
</dbReference>
<evidence type="ECO:0000256" key="4">
    <source>
        <dbReference type="ARBA" id="ARBA00022777"/>
    </source>
</evidence>
<evidence type="ECO:0000256" key="5">
    <source>
        <dbReference type="ARBA" id="ARBA00022840"/>
    </source>
</evidence>
<keyword evidence="9" id="KW-1185">Reference proteome</keyword>
<evidence type="ECO:0000313" key="8">
    <source>
        <dbReference type="EMBL" id="CAI5745787.1"/>
    </source>
</evidence>
<keyword evidence="2" id="KW-0808">Transferase</keyword>
<dbReference type="PROSITE" id="PS50011">
    <property type="entry name" value="PROTEIN_KINASE_DOM"/>
    <property type="match status" value="1"/>
</dbReference>
<reference evidence="8" key="1">
    <citation type="submission" date="2022-12" db="EMBL/GenBank/DDBJ databases">
        <authorList>
            <person name="Webb A."/>
        </authorList>
    </citation>
    <scope>NUCLEOTIDE SEQUENCE</scope>
    <source>
        <strain evidence="8">Pd1</strain>
    </source>
</reference>
<evidence type="ECO:0000256" key="3">
    <source>
        <dbReference type="ARBA" id="ARBA00022741"/>
    </source>
</evidence>
<protein>
    <recommendedName>
        <fullName evidence="7">Protein kinase domain-containing protein</fullName>
    </recommendedName>
</protein>
<keyword evidence="3" id="KW-0547">Nucleotide-binding</keyword>
<dbReference type="InterPro" id="IPR000719">
    <property type="entry name" value="Prot_kinase_dom"/>
</dbReference>
<comment type="caution">
    <text evidence="8">The sequence shown here is derived from an EMBL/GenBank/DDBJ whole genome shotgun (WGS) entry which is preliminary data.</text>
</comment>
<dbReference type="GO" id="GO:0005634">
    <property type="term" value="C:nucleus"/>
    <property type="evidence" value="ECO:0007669"/>
    <property type="project" value="TreeGrafter"/>
</dbReference>
<keyword evidence="5" id="KW-0067">ATP-binding</keyword>
<dbReference type="SUPFAM" id="SSF56112">
    <property type="entry name" value="Protein kinase-like (PK-like)"/>
    <property type="match status" value="1"/>
</dbReference>
<dbReference type="AlphaFoldDB" id="A0AAV0V9E7"/>
<accession>A0AAV0V9E7</accession>
<evidence type="ECO:0000256" key="2">
    <source>
        <dbReference type="ARBA" id="ARBA00022679"/>
    </source>
</evidence>
<evidence type="ECO:0000313" key="9">
    <source>
        <dbReference type="Proteomes" id="UP001162029"/>
    </source>
</evidence>
<dbReference type="Gene3D" id="1.10.510.10">
    <property type="entry name" value="Transferase(Phosphotransferase) domain 1"/>
    <property type="match status" value="1"/>
</dbReference>
<gene>
    <name evidence="8" type="ORF">PDE001_LOCUS10832</name>
</gene>
<proteinExistence type="predicted"/>
<evidence type="ECO:0000259" key="7">
    <source>
        <dbReference type="PROSITE" id="PS50011"/>
    </source>
</evidence>
<dbReference type="PANTHER" id="PTHR24345:SF91">
    <property type="entry name" value="SERINE_THREONINE-PROTEIN KINASE PLK4"/>
    <property type="match status" value="1"/>
</dbReference>
<dbReference type="PANTHER" id="PTHR24345">
    <property type="entry name" value="SERINE/THREONINE-PROTEIN KINASE PLK"/>
    <property type="match status" value="1"/>
</dbReference>
<feature type="region of interest" description="Disordered" evidence="6">
    <location>
        <begin position="18"/>
        <end position="48"/>
    </location>
</feature>
<dbReference type="GO" id="GO:0004674">
    <property type="term" value="F:protein serine/threonine kinase activity"/>
    <property type="evidence" value="ECO:0007669"/>
    <property type="project" value="UniProtKB-KW"/>
</dbReference>
<name>A0AAV0V9E7_9STRA</name>
<dbReference type="EMBL" id="CANTFM010002320">
    <property type="protein sequence ID" value="CAI5745787.1"/>
    <property type="molecule type" value="Genomic_DNA"/>
</dbReference>
<dbReference type="InterPro" id="IPR011009">
    <property type="entry name" value="Kinase-like_dom_sf"/>
</dbReference>
<sequence length="324" mass="36038">MRLLCNYMDAVLTATFSSTRGSSSSSATTPKKNKKKLQSLQLQPTHESVASMQVSTKVIRSPPQRLTDLKTMETLAPALFGEVLLCFDSKTCRQLAVKRVNLRCARAQVTIGTEIQVVESLQQERAIHRKLVAARTTNLLLLEEEIQCGGNLYLVFPFCSGGDLFDVVRHSPTEGRLLEVTARRFLRDVVCGLLCLKQNGLAHRDISLENVLLDAEGVCYVCDFGLATQHGKLIAPGRVGKVWYMAPEVFAAKESYNPLEADMWSLGVLLAIMLSGGGIRKLRQMFPRKLSGVAYDLMEKLLNINPHQRPTLEQLVDHPFLSRP</sequence>
<evidence type="ECO:0000256" key="6">
    <source>
        <dbReference type="SAM" id="MobiDB-lite"/>
    </source>
</evidence>
<evidence type="ECO:0000256" key="1">
    <source>
        <dbReference type="ARBA" id="ARBA00022527"/>
    </source>
</evidence>
<dbReference type="Proteomes" id="UP001162029">
    <property type="component" value="Unassembled WGS sequence"/>
</dbReference>
<organism evidence="8 9">
    <name type="scientific">Peronospora destructor</name>
    <dbReference type="NCBI Taxonomy" id="86335"/>
    <lineage>
        <taxon>Eukaryota</taxon>
        <taxon>Sar</taxon>
        <taxon>Stramenopiles</taxon>
        <taxon>Oomycota</taxon>
        <taxon>Peronosporomycetes</taxon>
        <taxon>Peronosporales</taxon>
        <taxon>Peronosporaceae</taxon>
        <taxon>Peronospora</taxon>
    </lineage>
</organism>